<keyword evidence="3" id="KW-0472">Membrane</keyword>
<feature type="transmembrane region" description="Helical" evidence="3">
    <location>
        <begin position="112"/>
        <end position="129"/>
    </location>
</feature>
<dbReference type="Proteomes" id="UP000005222">
    <property type="component" value="Chromosome K"/>
</dbReference>
<gene>
    <name evidence="4" type="primary">Piso0_004273</name>
    <name evidence="4" type="ORF">GNLVRS01_PISO0K13254g</name>
    <name evidence="5" type="ORF">GNLVRS01_PISO0L13255g</name>
</gene>
<accession>G8YB24</accession>
<dbReference type="Proteomes" id="UP000005222">
    <property type="component" value="Chromosome L"/>
</dbReference>
<evidence type="ECO:0000313" key="4">
    <source>
        <dbReference type="EMBL" id="CCE83688.1"/>
    </source>
</evidence>
<dbReference type="EMBL" id="FO082049">
    <property type="protein sequence ID" value="CCE83688.1"/>
    <property type="molecule type" value="Genomic_DNA"/>
</dbReference>
<sequence>MLGLFASRNANEGSVNPNKPKNAGHKGKSQTNGGNSATDSKVGKVYVNSSPKSSLSSSKERKKNYTRQKYRAVTGDPYDDDVEMLFSDIESCSPLSYSKRQSSGLDSTGVKYFTFMIILVPSMVAIVVPSGDLEIKSQSDLAKIITDAMLIVLACWFIKFASEWPWAWRKQIQDTKFKLLNHINSFAINNKVSMGESTDIKLNQDLFVKKLLMVNNFSNYEVYAFIMCFVGTFTGAGIMLLSRKYISIEDSKRNMVFSNLNVSLFILWGAFRLILAFSEKMERIVSKGIDEKAFDGLDHDYNLITEDNIHNFLPKESMKTVSSSNNCFGFVKSMIHFTFVNLKKRTYKHYEQRLEEVEENVAKISESLTKSIFENNEEVAKIRETLGDISHTIDRLQKEESEERKKENVNSIFLRPFPLNLEEGSTANHVLKQEPLSLYKQPMHTIVEETQHEEGSEDYDDSYGKTKDIPSIKGYQMHENDAAAFKNNKAGSLSTNPSSFADSIFEPLSYSTNVLNPKSYLFRSHSDPAAEYAHENRTSPDEKLYNGYVTSESTPTLRNFLSQRLKKYKGEPVGGNLLYVDNPGEYIEKEVEFKRNHGPKYLVSLLKSLLTTYAQPEVIYDTFQSFFTQEAYPTVIELLQEVKNDNSKRLNIIKTKVWQFCNNNGLKAITSSIDTVGSYTKPLKGFLSPLKHFFVLVYVKLPLNVIRTIIAVVLFVPRICYNIFIVYPLLVSEKNETSYLGAGSPNTALSERQHEKKEARFNPHEAAKSENFGYNLKTRKLLLNRLSKPCDAPYTERYGSLRSRTPVQLFDKQ</sequence>
<evidence type="ECO:0000313" key="5">
    <source>
        <dbReference type="EMBL" id="CCE84719.1"/>
    </source>
</evidence>
<keyword evidence="3" id="KW-1133">Transmembrane helix</keyword>
<feature type="coiled-coil region" evidence="1">
    <location>
        <begin position="340"/>
        <end position="367"/>
    </location>
</feature>
<keyword evidence="3" id="KW-0812">Transmembrane</keyword>
<reference evidence="6" key="2">
    <citation type="journal article" date="2012" name="G3 (Bethesda)">
        <title>Pichia sorbitophila, an interspecies yeast hybrid reveals early steps of genome resolution following polyploidization.</title>
        <authorList>
            <person name="Leh Louis V."/>
            <person name="Despons L."/>
            <person name="Friedrich A."/>
            <person name="Martin T."/>
            <person name="Durrens P."/>
            <person name="Casaregola S."/>
            <person name="Neuveglise C."/>
            <person name="Fairhead C."/>
            <person name="Marck C."/>
            <person name="Cruz J.A."/>
            <person name="Straub M.L."/>
            <person name="Kugler V."/>
            <person name="Sacerdot C."/>
            <person name="Uzunov Z."/>
            <person name="Thierry A."/>
            <person name="Weiss S."/>
            <person name="Bleykasten C."/>
            <person name="De Montigny J."/>
            <person name="Jacques N."/>
            <person name="Jung P."/>
            <person name="Lemaire M."/>
            <person name="Mallet S."/>
            <person name="Morel G."/>
            <person name="Richard G.F."/>
            <person name="Sarkar A."/>
            <person name="Savel G."/>
            <person name="Schacherer J."/>
            <person name="Seret M.L."/>
            <person name="Talla E."/>
            <person name="Samson G."/>
            <person name="Jubin C."/>
            <person name="Poulain J."/>
            <person name="Vacherie B."/>
            <person name="Barbe V."/>
            <person name="Pelletier E."/>
            <person name="Sherman D.J."/>
            <person name="Westhof E."/>
            <person name="Weissenbach J."/>
            <person name="Baret P.V."/>
            <person name="Wincker P."/>
            <person name="Gaillardin C."/>
            <person name="Dujon B."/>
            <person name="Souciet J.L."/>
        </authorList>
    </citation>
    <scope>NUCLEOTIDE SEQUENCE [LARGE SCALE GENOMIC DNA]</scope>
    <source>
        <strain evidence="6">ATCC MYA-4447 / BCRC 22081 / CBS 7064 / NBRC 10061 / NRRL Y-12695</strain>
    </source>
</reference>
<evidence type="ECO:0000256" key="1">
    <source>
        <dbReference type="SAM" id="Coils"/>
    </source>
</evidence>
<evidence type="ECO:0000313" key="6">
    <source>
        <dbReference type="Proteomes" id="UP000005222"/>
    </source>
</evidence>
<dbReference type="eggNOG" id="ENOG502T045">
    <property type="taxonomic scope" value="Eukaryota"/>
</dbReference>
<evidence type="ECO:0000256" key="3">
    <source>
        <dbReference type="SAM" id="Phobius"/>
    </source>
</evidence>
<dbReference type="OrthoDB" id="4026658at2759"/>
<dbReference type="InParanoid" id="G8YB24"/>
<keyword evidence="6" id="KW-1185">Reference proteome</keyword>
<dbReference type="AlphaFoldDB" id="G8YB24"/>
<feature type="compositionally biased region" description="Polar residues" evidence="2">
    <location>
        <begin position="29"/>
        <end position="39"/>
    </location>
</feature>
<proteinExistence type="predicted"/>
<keyword evidence="1" id="KW-0175">Coiled coil</keyword>
<feature type="compositionally biased region" description="Basic residues" evidence="2">
    <location>
        <begin position="60"/>
        <end position="70"/>
    </location>
</feature>
<evidence type="ECO:0000256" key="2">
    <source>
        <dbReference type="SAM" id="MobiDB-lite"/>
    </source>
</evidence>
<protein>
    <submittedName>
        <fullName evidence="4">Piso0_004273 protein</fullName>
    </submittedName>
</protein>
<dbReference type="EMBL" id="FO082048">
    <property type="protein sequence ID" value="CCE84719.1"/>
    <property type="molecule type" value="Genomic_DNA"/>
</dbReference>
<reference evidence="4" key="1">
    <citation type="submission" date="2011-10" db="EMBL/GenBank/DDBJ databases">
        <authorList>
            <person name="Genoscope - CEA"/>
        </authorList>
    </citation>
    <scope>NUCLEOTIDE SEQUENCE</scope>
</reference>
<feature type="compositionally biased region" description="Polar residues" evidence="2">
    <location>
        <begin position="8"/>
        <end position="19"/>
    </location>
</feature>
<feature type="transmembrane region" description="Helical" evidence="3">
    <location>
        <begin position="222"/>
        <end position="242"/>
    </location>
</feature>
<feature type="transmembrane region" description="Helical" evidence="3">
    <location>
        <begin position="254"/>
        <end position="277"/>
    </location>
</feature>
<feature type="region of interest" description="Disordered" evidence="2">
    <location>
        <begin position="1"/>
        <end position="70"/>
    </location>
</feature>
<organism evidence="4 6">
    <name type="scientific">Pichia sorbitophila (strain ATCC MYA-4447 / BCRC 22081 / CBS 7064 / NBRC 10061 / NRRL Y-12695)</name>
    <name type="common">Hybrid yeast</name>
    <dbReference type="NCBI Taxonomy" id="559304"/>
    <lineage>
        <taxon>Eukaryota</taxon>
        <taxon>Fungi</taxon>
        <taxon>Dikarya</taxon>
        <taxon>Ascomycota</taxon>
        <taxon>Saccharomycotina</taxon>
        <taxon>Pichiomycetes</taxon>
        <taxon>Debaryomycetaceae</taxon>
        <taxon>Millerozyma</taxon>
    </lineage>
</organism>
<dbReference type="HOGENOM" id="CLU_347184_0_0_1"/>
<name>G8YB24_PICSO</name>